<evidence type="ECO:0000259" key="2">
    <source>
        <dbReference type="Pfam" id="PF17881"/>
    </source>
</evidence>
<dbReference type="InterPro" id="IPR041401">
    <property type="entry name" value="TseB-like_dom"/>
</dbReference>
<dbReference type="Gene3D" id="3.10.450.40">
    <property type="match status" value="2"/>
</dbReference>
<comment type="caution">
    <text evidence="3">The sequence shown here is derived from an EMBL/GenBank/DDBJ whole genome shotgun (WGS) entry which is preliminary data.</text>
</comment>
<feature type="transmembrane region" description="Helical" evidence="1">
    <location>
        <begin position="15"/>
        <end position="34"/>
    </location>
</feature>
<organism evidence="3 4">
    <name type="scientific">Secundilactobacillus collinoides</name>
    <name type="common">Lactobacillus collinoides</name>
    <dbReference type="NCBI Taxonomy" id="33960"/>
    <lineage>
        <taxon>Bacteria</taxon>
        <taxon>Bacillati</taxon>
        <taxon>Bacillota</taxon>
        <taxon>Bacilli</taxon>
        <taxon>Lactobacillales</taxon>
        <taxon>Lactobacillaceae</taxon>
        <taxon>Secundilactobacillus</taxon>
    </lineage>
</organism>
<dbReference type="EMBL" id="JYDC01000038">
    <property type="protein sequence ID" value="KZL41155.1"/>
    <property type="molecule type" value="Genomic_DNA"/>
</dbReference>
<keyword evidence="4" id="KW-1185">Reference proteome</keyword>
<gene>
    <name evidence="3" type="ORF">TY91_07955</name>
</gene>
<dbReference type="RefSeq" id="WP_054758484.1">
    <property type="nucleotide sequence ID" value="NZ_JYDC01000038.1"/>
</dbReference>
<proteinExistence type="predicted"/>
<dbReference type="Proteomes" id="UP000076480">
    <property type="component" value="Unassembled WGS sequence"/>
</dbReference>
<dbReference type="SUPFAM" id="SSF54403">
    <property type="entry name" value="Cystatin/monellin"/>
    <property type="match status" value="2"/>
</dbReference>
<keyword evidence="1" id="KW-0812">Transmembrane</keyword>
<feature type="domain" description="Cell wall elongation regulator TseB-like" evidence="2">
    <location>
        <begin position="47"/>
        <end position="91"/>
    </location>
</feature>
<evidence type="ECO:0000313" key="3">
    <source>
        <dbReference type="EMBL" id="KZL41155.1"/>
    </source>
</evidence>
<reference evidence="3 4" key="1">
    <citation type="submission" date="2015-02" db="EMBL/GenBank/DDBJ databases">
        <title>Draft genome sequence of Lactobacillus collinoides CUPV2371 isolated from a natural cider, the first genome sequence of a strain of this species.</title>
        <authorList>
            <person name="Puertas A.I."/>
            <person name="Spano G."/>
            <person name="Capozzi V."/>
            <person name="Lamontanara A."/>
            <person name="Orru L."/>
            <person name="Duenas M.T."/>
        </authorList>
    </citation>
    <scope>NUCLEOTIDE SEQUENCE [LARGE SCALE GENOMIC DNA]</scope>
    <source>
        <strain evidence="3 4">237</strain>
    </source>
</reference>
<dbReference type="InterPro" id="IPR046350">
    <property type="entry name" value="Cystatin_sf"/>
</dbReference>
<accession>A0A166H1Y7</accession>
<dbReference type="PATRIC" id="fig|33960.6.peg.2159"/>
<sequence>MRREQSGRRRRGRRVLLSILVIIVVLIIGTIWGYHHATAPINKAKSQSISMAEKYAGLKRETAFYWTNLNKTYYTVAGTNKQNKSVYVLVPQKGAQLRVLQQSAGLTRNQVLSKVWSQRNPKKVLSAALSVFNGQSAWIVSYMNKKGQLCYETLSFKSGKLLQLIENI</sequence>
<keyword evidence="1" id="KW-1133">Transmembrane helix</keyword>
<name>A0A166H1Y7_SECCO</name>
<dbReference type="OrthoDB" id="2242521at2"/>
<evidence type="ECO:0000256" key="1">
    <source>
        <dbReference type="SAM" id="Phobius"/>
    </source>
</evidence>
<dbReference type="Pfam" id="PF17881">
    <property type="entry name" value="TseB"/>
    <property type="match status" value="1"/>
</dbReference>
<evidence type="ECO:0000313" key="4">
    <source>
        <dbReference type="Proteomes" id="UP000076480"/>
    </source>
</evidence>
<dbReference type="AlphaFoldDB" id="A0A166H1Y7"/>
<keyword evidence="1" id="KW-0472">Membrane</keyword>
<protein>
    <recommendedName>
        <fullName evidence="2">Cell wall elongation regulator TseB-like domain-containing protein</fullName>
    </recommendedName>
</protein>